<feature type="region of interest" description="Disordered" evidence="1">
    <location>
        <begin position="559"/>
        <end position="584"/>
    </location>
</feature>
<dbReference type="Proteomes" id="UP001219568">
    <property type="component" value="Unassembled WGS sequence"/>
</dbReference>
<accession>A0AAD6I5D1</accession>
<feature type="compositionally biased region" description="Low complexity" evidence="1">
    <location>
        <begin position="727"/>
        <end position="736"/>
    </location>
</feature>
<keyword evidence="2" id="KW-0472">Membrane</keyword>
<gene>
    <name evidence="3" type="ORF">N7460_010872</name>
</gene>
<reference evidence="3" key="1">
    <citation type="journal article" date="2023" name="IMA Fungus">
        <title>Comparative genomic study of the Penicillium genus elucidates a diverse pangenome and 15 lateral gene transfer events.</title>
        <authorList>
            <person name="Petersen C."/>
            <person name="Sorensen T."/>
            <person name="Nielsen M.R."/>
            <person name="Sondergaard T.E."/>
            <person name="Sorensen J.L."/>
            <person name="Fitzpatrick D.A."/>
            <person name="Frisvad J.C."/>
            <person name="Nielsen K.L."/>
        </authorList>
    </citation>
    <scope>NUCLEOTIDE SEQUENCE</scope>
    <source>
        <strain evidence="3">IBT 15450</strain>
    </source>
</reference>
<feature type="compositionally biased region" description="Basic and acidic residues" evidence="1">
    <location>
        <begin position="1"/>
        <end position="10"/>
    </location>
</feature>
<feature type="compositionally biased region" description="Basic and acidic residues" evidence="1">
    <location>
        <begin position="635"/>
        <end position="646"/>
    </location>
</feature>
<feature type="compositionally biased region" description="Polar residues" evidence="1">
    <location>
        <begin position="485"/>
        <end position="519"/>
    </location>
</feature>
<feature type="compositionally biased region" description="Pro residues" evidence="1">
    <location>
        <begin position="97"/>
        <end position="113"/>
    </location>
</feature>
<dbReference type="EMBL" id="JAQJZL010000014">
    <property type="protein sequence ID" value="KAJ6030606.1"/>
    <property type="molecule type" value="Genomic_DNA"/>
</dbReference>
<feature type="region of interest" description="Disordered" evidence="1">
    <location>
        <begin position="683"/>
        <end position="855"/>
    </location>
</feature>
<feature type="compositionally biased region" description="Polar residues" evidence="1">
    <location>
        <begin position="61"/>
        <end position="72"/>
    </location>
</feature>
<name>A0AAD6I5D1_PENCN</name>
<protein>
    <recommendedName>
        <fullName evidence="5">NTP binding protein</fullName>
    </recommendedName>
</protein>
<feature type="transmembrane region" description="Helical" evidence="2">
    <location>
        <begin position="983"/>
        <end position="1004"/>
    </location>
</feature>
<feature type="compositionally biased region" description="Basic and acidic residues" evidence="1">
    <location>
        <begin position="789"/>
        <end position="798"/>
    </location>
</feature>
<feature type="compositionally biased region" description="Basic and acidic residues" evidence="1">
    <location>
        <begin position="826"/>
        <end position="849"/>
    </location>
</feature>
<keyword evidence="4" id="KW-1185">Reference proteome</keyword>
<keyword evidence="2" id="KW-1133">Transmembrane helix</keyword>
<evidence type="ECO:0000256" key="2">
    <source>
        <dbReference type="SAM" id="Phobius"/>
    </source>
</evidence>
<reference evidence="3" key="2">
    <citation type="submission" date="2023-01" db="EMBL/GenBank/DDBJ databases">
        <authorList>
            <person name="Petersen C."/>
        </authorList>
    </citation>
    <scope>NUCLEOTIDE SEQUENCE</scope>
    <source>
        <strain evidence="3">IBT 15450</strain>
    </source>
</reference>
<feature type="compositionally biased region" description="Polar residues" evidence="1">
    <location>
        <begin position="282"/>
        <end position="292"/>
    </location>
</feature>
<dbReference type="AlphaFoldDB" id="A0AAD6I5D1"/>
<feature type="compositionally biased region" description="Low complexity" evidence="1">
    <location>
        <begin position="357"/>
        <end position="379"/>
    </location>
</feature>
<feature type="compositionally biased region" description="Basic and acidic residues" evidence="1">
    <location>
        <begin position="536"/>
        <end position="545"/>
    </location>
</feature>
<feature type="compositionally biased region" description="Polar residues" evidence="1">
    <location>
        <begin position="619"/>
        <end position="634"/>
    </location>
</feature>
<feature type="region of interest" description="Disordered" evidence="1">
    <location>
        <begin position="1"/>
        <end position="545"/>
    </location>
</feature>
<organism evidence="3 4">
    <name type="scientific">Penicillium canescens</name>
    <dbReference type="NCBI Taxonomy" id="5083"/>
    <lineage>
        <taxon>Eukaryota</taxon>
        <taxon>Fungi</taxon>
        <taxon>Dikarya</taxon>
        <taxon>Ascomycota</taxon>
        <taxon>Pezizomycotina</taxon>
        <taxon>Eurotiomycetes</taxon>
        <taxon>Eurotiomycetidae</taxon>
        <taxon>Eurotiales</taxon>
        <taxon>Aspergillaceae</taxon>
        <taxon>Penicillium</taxon>
    </lineage>
</organism>
<proteinExistence type="predicted"/>
<feature type="compositionally biased region" description="Polar residues" evidence="1">
    <location>
        <begin position="737"/>
        <end position="746"/>
    </location>
</feature>
<feature type="compositionally biased region" description="Basic and acidic residues" evidence="1">
    <location>
        <begin position="471"/>
        <end position="484"/>
    </location>
</feature>
<feature type="region of interest" description="Disordered" evidence="1">
    <location>
        <begin position="601"/>
        <end position="652"/>
    </location>
</feature>
<comment type="caution">
    <text evidence="3">The sequence shown here is derived from an EMBL/GenBank/DDBJ whole genome shotgun (WGS) entry which is preliminary data.</text>
</comment>
<evidence type="ECO:0000313" key="3">
    <source>
        <dbReference type="EMBL" id="KAJ6030606.1"/>
    </source>
</evidence>
<feature type="compositionally biased region" description="Low complexity" evidence="1">
    <location>
        <begin position="240"/>
        <end position="250"/>
    </location>
</feature>
<evidence type="ECO:0008006" key="5">
    <source>
        <dbReference type="Google" id="ProtNLM"/>
    </source>
</evidence>
<feature type="compositionally biased region" description="Basic and acidic residues" evidence="1">
    <location>
        <begin position="118"/>
        <end position="137"/>
    </location>
</feature>
<sequence>MTEARVELPDGHLVNLSPRPTRESPYRAYRAEYRGSATELSATPPPRYTRQTRTPEYGDSRSASGSMSQVPRSTRLPVPRTVAENRKNELRETPSPTGIPKPTTPSQPGPPGDQPRSSGKDRDLYWGKIKEKFEKDSPLLGRSARNRDNGIDDSPNPRISYYRTRPPAASRQDQNSPCGATARTGIPSPSTAKSSPAQGHRNDVRRPSDSNNKWRKQGDQCINMEATENTPHKSERTDTTTDSSPRSYPSISPVSAEDSSITDWEDRFVVNMPTAKEPNPPMMTSQQISEYQKSIERVHQDGGQMVDPDALPSRNASPESKISPRAKSPREFKPYKGGYDGAYDDRPKPETQRNEHQQAPQNEQQRQPQPQPMSASQRQTATHYYSPDEIGGNRISTIWEESPTKTKEKRHPQNADGSFLGCREISGEKNPDEILMFTSPDDASLHPRPLALPSKNKQKDAKGVTAQHMMKKVEETGVLKEERPQTSQNSRHVQCSKSSTTCQSLNCPQHSIHRTGSQHSGKENTLPPKNSTEQPARLEDGRGEDDVFIIMPTITRTMIPMPDKKPSVPKPQGLRRPGGTSHTGTAEAIKAVRAKAQMISTPSGLRPGVPIPQHEWTAPTLTTSQTLPASSITSAKDKEDTDRVQERATGTASNSIRGFIRTGGLARSTGIVRSPTDSLASILRSSTESLRNRAESLRNGSGSLQRSNRKQPVTPEPTLPSRDNSESSRSARSFQSAKETPATSGKVTPPPQKLAAQAPPEKKSPPTKLAATTPSKPAAEKVNLSEEPPSEKTEKTDKPAPSIKKISALAKPSKQDKPSQSAKPTISEKKSSLLAAKKADTPKRDERVKPQPRIRTSNSVVEIAELDGLQVASPKESLQSNITDVYADLGEMHTRDEDEPSSQGTNPLALSLVFDIIVVAVTQVSRSFRMGTDSPCSKFVLANILNMTSHCYRVFKCIYAALSRYQATGSWPKARNDQAISRFMLELLQAVVYLFILGFAAMLVGRAASYVVLVSTWIVWFARPFAWAFQCVGRALIM</sequence>
<feature type="compositionally biased region" description="Polar residues" evidence="1">
    <location>
        <begin position="187"/>
        <end position="197"/>
    </location>
</feature>
<feature type="compositionally biased region" description="Basic and acidic residues" evidence="1">
    <location>
        <begin position="20"/>
        <end position="33"/>
    </location>
</feature>
<evidence type="ECO:0000256" key="1">
    <source>
        <dbReference type="SAM" id="MobiDB-lite"/>
    </source>
</evidence>
<keyword evidence="2" id="KW-0812">Transmembrane</keyword>
<feature type="compositionally biased region" description="Basic and acidic residues" evidence="1">
    <location>
        <begin position="343"/>
        <end position="356"/>
    </location>
</feature>
<feature type="compositionally biased region" description="Basic and acidic residues" evidence="1">
    <location>
        <begin position="83"/>
        <end position="92"/>
    </location>
</feature>
<feature type="compositionally biased region" description="Basic and acidic residues" evidence="1">
    <location>
        <begin position="230"/>
        <end position="239"/>
    </location>
</feature>
<evidence type="ECO:0000313" key="4">
    <source>
        <dbReference type="Proteomes" id="UP001219568"/>
    </source>
</evidence>